<dbReference type="Proteomes" id="UP001060018">
    <property type="component" value="Chromosome"/>
</dbReference>
<dbReference type="GO" id="GO:0016887">
    <property type="term" value="F:ATP hydrolysis activity"/>
    <property type="evidence" value="ECO:0007669"/>
    <property type="project" value="InterPro"/>
</dbReference>
<dbReference type="NCBIfam" id="NF007739">
    <property type="entry name" value="PRK10419.1"/>
    <property type="match status" value="2"/>
</dbReference>
<dbReference type="InterPro" id="IPR003593">
    <property type="entry name" value="AAA+_ATPase"/>
</dbReference>
<dbReference type="Gene3D" id="3.40.50.300">
    <property type="entry name" value="P-loop containing nucleotide triphosphate hydrolases"/>
    <property type="match status" value="2"/>
</dbReference>
<dbReference type="SMART" id="SM00382">
    <property type="entry name" value="AAA"/>
    <property type="match status" value="2"/>
</dbReference>
<keyword evidence="5" id="KW-0547">Nucleotide-binding</keyword>
<dbReference type="Proteomes" id="UP000320717">
    <property type="component" value="Chromosome"/>
</dbReference>
<evidence type="ECO:0000256" key="3">
    <source>
        <dbReference type="ARBA" id="ARBA00022448"/>
    </source>
</evidence>
<dbReference type="SUPFAM" id="SSF52540">
    <property type="entry name" value="P-loop containing nucleoside triphosphate hydrolases"/>
    <property type="match status" value="2"/>
</dbReference>
<dbReference type="InterPro" id="IPR027417">
    <property type="entry name" value="P-loop_NTPase"/>
</dbReference>
<dbReference type="PANTHER" id="PTHR43297">
    <property type="entry name" value="OLIGOPEPTIDE TRANSPORT ATP-BINDING PROTEIN APPD"/>
    <property type="match status" value="1"/>
</dbReference>
<dbReference type="InterPro" id="IPR017871">
    <property type="entry name" value="ABC_transporter-like_CS"/>
</dbReference>
<evidence type="ECO:0000313" key="9">
    <source>
        <dbReference type="EMBL" id="QDY67748.1"/>
    </source>
</evidence>
<comment type="similarity">
    <text evidence="2">Belongs to the ABC transporter superfamily.</text>
</comment>
<comment type="subcellular location">
    <subcellularLocation>
        <location evidence="1">Cell membrane</location>
        <topology evidence="1">Peripheral membrane protein</topology>
    </subcellularLocation>
</comment>
<keyword evidence="6 10" id="KW-0067">ATP-binding</keyword>
<dbReference type="NCBIfam" id="NF008453">
    <property type="entry name" value="PRK11308.1"/>
    <property type="match status" value="2"/>
</dbReference>
<dbReference type="CDD" id="cd03257">
    <property type="entry name" value="ABC_NikE_OppD_transporters"/>
    <property type="match status" value="2"/>
</dbReference>
<evidence type="ECO:0000256" key="5">
    <source>
        <dbReference type="ARBA" id="ARBA00022741"/>
    </source>
</evidence>
<keyword evidence="4" id="KW-1003">Cell membrane</keyword>
<dbReference type="EMBL" id="CP102487">
    <property type="protein sequence ID" value="UUX59921.1"/>
    <property type="molecule type" value="Genomic_DNA"/>
</dbReference>
<sequence>MSHVAPENSNGEYALSFNDLKVTFETSGPVVRAVKGLSLAVRPGEVVALVGESGSGKSVTSTAAMGLLPENANVSGEAKIGNVNVVGLEQGKMRKMRATDIAMVFQEPMTALNPVLTIERQLTEALELHGIAYGKAAVDRAIELLDMVGIPEPDKRIKQYPHQFSGGQRQRIVIAMAISCDPKVIIADEPTTALDVTVQAEILDLLRELKDRLNTGILLITHNMGVVADMADQVAVMFQGNLVETGSVDQVLLHPQHAYTQRLLAAVPRLSAPAITTENALHSSATAPAGRELVLEAKDLVLEYNMRGKIFRAVEGVSFDVAKGEVLGIVGESGSGKSTIAKAVIGLLPVAEGTLSVKGHDLPRLSPKEARAVRKQIGVIFQDPAASLNPRFPIGECITEPMVVHKVGTKASRIKRAEELLDAVKLPRNVINRYPHELSGGQRQRICIARALTLNPELLIADEPTSALDVSVQAVVLEMLQDLQRDFNFACLFVSHDLAVVDMLADAVVVMRSGKAVEQGMVETVLHAPTHDYTKRLLAAAPVPDPHEQAVRREAWRLLNNSK</sequence>
<proteinExistence type="inferred from homology"/>
<keyword evidence="3" id="KW-0813">Transport</keyword>
<evidence type="ECO:0000313" key="10">
    <source>
        <dbReference type="EMBL" id="UUX59921.1"/>
    </source>
</evidence>
<dbReference type="OrthoDB" id="4008250at2"/>
<dbReference type="Pfam" id="PF00005">
    <property type="entry name" value="ABC_tran"/>
    <property type="match status" value="2"/>
</dbReference>
<evidence type="ECO:0000259" key="8">
    <source>
        <dbReference type="PROSITE" id="PS50893"/>
    </source>
</evidence>
<feature type="domain" description="ABC transporter" evidence="8">
    <location>
        <begin position="295"/>
        <end position="538"/>
    </location>
</feature>
<gene>
    <name evidence="9" type="ORF">FQA45_16355</name>
    <name evidence="10" type="ORF">NUH22_04690</name>
</gene>
<dbReference type="InterPro" id="IPR003439">
    <property type="entry name" value="ABC_transporter-like_ATP-bd"/>
</dbReference>
<keyword evidence="11" id="KW-1185">Reference proteome</keyword>
<evidence type="ECO:0000256" key="4">
    <source>
        <dbReference type="ARBA" id="ARBA00022475"/>
    </source>
</evidence>
<evidence type="ECO:0000256" key="6">
    <source>
        <dbReference type="ARBA" id="ARBA00022840"/>
    </source>
</evidence>
<evidence type="ECO:0000313" key="12">
    <source>
        <dbReference type="Proteomes" id="UP001060018"/>
    </source>
</evidence>
<accession>A0A5B8ITM7</accession>
<dbReference type="GO" id="GO:0015833">
    <property type="term" value="P:peptide transport"/>
    <property type="evidence" value="ECO:0007669"/>
    <property type="project" value="InterPro"/>
</dbReference>
<dbReference type="GO" id="GO:0005886">
    <property type="term" value="C:plasma membrane"/>
    <property type="evidence" value="ECO:0007669"/>
    <property type="project" value="UniProtKB-SubCell"/>
</dbReference>
<feature type="domain" description="ABC transporter" evidence="8">
    <location>
        <begin position="15"/>
        <end position="264"/>
    </location>
</feature>
<dbReference type="EMBL" id="CP042260">
    <property type="protein sequence ID" value="QDY67748.1"/>
    <property type="molecule type" value="Genomic_DNA"/>
</dbReference>
<name>A0A5B8ITM7_9MICC</name>
<reference evidence="9 11" key="1">
    <citation type="submission" date="2019-07" db="EMBL/GenBank/DDBJ databases">
        <title>Complete Genome Sequence of drought tolerant Plant Growth-Promoting Rhizobacterium Glutamicibacter halophytocola DR408.</title>
        <authorList>
            <person name="Nishu S.D."/>
            <person name="Lee T.K."/>
        </authorList>
    </citation>
    <scope>NUCLEOTIDE SEQUENCE [LARGE SCALE GENOMIC DNA]</scope>
    <source>
        <strain evidence="9 11">DR408</strain>
    </source>
</reference>
<dbReference type="InterPro" id="IPR050388">
    <property type="entry name" value="ABC_Ni/Peptide_Import"/>
</dbReference>
<reference evidence="10" key="2">
    <citation type="journal article" date="2022" name="Pest Manag. Sci.">
        <title>Glutamicibacter halophytocola-mediated host fitness of potato tuber moth on Solanaceae crops.</title>
        <authorList>
            <person name="Wang W."/>
            <person name="Xiao G."/>
            <person name="Du G."/>
            <person name="Chang L."/>
            <person name="Yang Y."/>
            <person name="Ye J."/>
            <person name="Chen B."/>
        </authorList>
    </citation>
    <scope>NUCLEOTIDE SEQUENCE</scope>
    <source>
        <strain evidence="10">S2</strain>
    </source>
</reference>
<dbReference type="PROSITE" id="PS00211">
    <property type="entry name" value="ABC_TRANSPORTER_1"/>
    <property type="match status" value="2"/>
</dbReference>
<protein>
    <submittedName>
        <fullName evidence="10">ABC transporter ATP-binding protein</fullName>
    </submittedName>
</protein>
<evidence type="ECO:0000256" key="2">
    <source>
        <dbReference type="ARBA" id="ARBA00005417"/>
    </source>
</evidence>
<organism evidence="10 12">
    <name type="scientific">Glutamicibacter halophytocola</name>
    <dbReference type="NCBI Taxonomy" id="1933880"/>
    <lineage>
        <taxon>Bacteria</taxon>
        <taxon>Bacillati</taxon>
        <taxon>Actinomycetota</taxon>
        <taxon>Actinomycetes</taxon>
        <taxon>Micrococcales</taxon>
        <taxon>Micrococcaceae</taxon>
        <taxon>Glutamicibacter</taxon>
    </lineage>
</organism>
<dbReference type="GO" id="GO:0005524">
    <property type="term" value="F:ATP binding"/>
    <property type="evidence" value="ECO:0007669"/>
    <property type="project" value="UniProtKB-KW"/>
</dbReference>
<dbReference type="FunFam" id="3.40.50.300:FF:000016">
    <property type="entry name" value="Oligopeptide ABC transporter ATP-binding component"/>
    <property type="match status" value="2"/>
</dbReference>
<evidence type="ECO:0000256" key="1">
    <source>
        <dbReference type="ARBA" id="ARBA00004202"/>
    </source>
</evidence>
<dbReference type="InterPro" id="IPR013563">
    <property type="entry name" value="Oligopep_ABC_C"/>
</dbReference>
<dbReference type="PROSITE" id="PS50893">
    <property type="entry name" value="ABC_TRANSPORTER_2"/>
    <property type="match status" value="2"/>
</dbReference>
<evidence type="ECO:0000313" key="11">
    <source>
        <dbReference type="Proteomes" id="UP000320717"/>
    </source>
</evidence>
<evidence type="ECO:0000256" key="7">
    <source>
        <dbReference type="ARBA" id="ARBA00023136"/>
    </source>
</evidence>
<dbReference type="RefSeq" id="WP_146277985.1">
    <property type="nucleotide sequence ID" value="NZ_CP042260.1"/>
</dbReference>
<keyword evidence="7" id="KW-0472">Membrane</keyword>
<dbReference type="AlphaFoldDB" id="A0A5B8ITM7"/>
<dbReference type="Pfam" id="PF08352">
    <property type="entry name" value="oligo_HPY"/>
    <property type="match status" value="2"/>
</dbReference>
<dbReference type="PANTHER" id="PTHR43297:SF2">
    <property type="entry name" value="DIPEPTIDE TRANSPORT ATP-BINDING PROTEIN DPPD"/>
    <property type="match status" value="1"/>
</dbReference>